<sequence>MREEFVFSLITRTRDKLLKQAEQCPEQLRSTIPEGFNNSILWQMGHVLTVTDALVFGMSGYLIECPTTYRSFFGNGTKPADWTEAPPAWETILEQLKAQPNRIQAVLSGKLSQGIAKENFMKAETIGELLAFHVMHESTHSGMVSGLLKALNRKP</sequence>
<reference evidence="3" key="1">
    <citation type="journal article" date="2019" name="Int. J. Syst. Evol. Microbiol.">
        <title>The Global Catalogue of Microorganisms (GCM) 10K type strain sequencing project: providing services to taxonomists for standard genome sequencing and annotation.</title>
        <authorList>
            <consortium name="The Broad Institute Genomics Platform"/>
            <consortium name="The Broad Institute Genome Sequencing Center for Infectious Disease"/>
            <person name="Wu L."/>
            <person name="Ma J."/>
        </authorList>
    </citation>
    <scope>NUCLEOTIDE SEQUENCE [LARGE SCALE GENOMIC DNA]</scope>
    <source>
        <strain evidence="3">CCUG 53270</strain>
    </source>
</reference>
<dbReference type="SUPFAM" id="SSF109854">
    <property type="entry name" value="DinB/YfiT-like putative metalloenzymes"/>
    <property type="match status" value="1"/>
</dbReference>
<name>A0ABW3URN2_9BACL</name>
<feature type="domain" description="DinB-like" evidence="1">
    <location>
        <begin position="10"/>
        <end position="142"/>
    </location>
</feature>
<dbReference type="EMBL" id="JBHTLU010000035">
    <property type="protein sequence ID" value="MFD1223583.1"/>
    <property type="molecule type" value="Genomic_DNA"/>
</dbReference>
<accession>A0ABW3URN2</accession>
<gene>
    <name evidence="2" type="ORF">ACFQ4B_26020</name>
</gene>
<dbReference type="InterPro" id="IPR024775">
    <property type="entry name" value="DinB-like"/>
</dbReference>
<dbReference type="Pfam" id="PF12867">
    <property type="entry name" value="DinB_2"/>
    <property type="match status" value="1"/>
</dbReference>
<comment type="caution">
    <text evidence="2">The sequence shown here is derived from an EMBL/GenBank/DDBJ whole genome shotgun (WGS) entry which is preliminary data.</text>
</comment>
<protein>
    <submittedName>
        <fullName evidence="2">DinB family protein</fullName>
    </submittedName>
</protein>
<dbReference type="InterPro" id="IPR034660">
    <property type="entry name" value="DinB/YfiT-like"/>
</dbReference>
<evidence type="ECO:0000259" key="1">
    <source>
        <dbReference type="Pfam" id="PF12867"/>
    </source>
</evidence>
<proteinExistence type="predicted"/>
<dbReference type="Gene3D" id="1.20.120.450">
    <property type="entry name" value="dinb family like domain"/>
    <property type="match status" value="1"/>
</dbReference>
<dbReference type="RefSeq" id="WP_345590724.1">
    <property type="nucleotide sequence ID" value="NZ_BAABJG010000024.1"/>
</dbReference>
<organism evidence="2 3">
    <name type="scientific">Paenibacillus vulneris</name>
    <dbReference type="NCBI Taxonomy" id="1133364"/>
    <lineage>
        <taxon>Bacteria</taxon>
        <taxon>Bacillati</taxon>
        <taxon>Bacillota</taxon>
        <taxon>Bacilli</taxon>
        <taxon>Bacillales</taxon>
        <taxon>Paenibacillaceae</taxon>
        <taxon>Paenibacillus</taxon>
    </lineage>
</organism>
<evidence type="ECO:0000313" key="2">
    <source>
        <dbReference type="EMBL" id="MFD1223583.1"/>
    </source>
</evidence>
<evidence type="ECO:0000313" key="3">
    <source>
        <dbReference type="Proteomes" id="UP001597180"/>
    </source>
</evidence>
<keyword evidence="3" id="KW-1185">Reference proteome</keyword>
<dbReference type="Proteomes" id="UP001597180">
    <property type="component" value="Unassembled WGS sequence"/>
</dbReference>